<sequence length="97" mass="10760">MTATAAGGPEDGEGNPRGGHRFAGTRDGEGWADERYEYRPVRIDSDVSRLTASVRLAIQAEFSGWELSRMRLYPGGVRKVVLRRRLTHGGMLPEPTF</sequence>
<evidence type="ECO:0000256" key="1">
    <source>
        <dbReference type="SAM" id="MobiDB-lite"/>
    </source>
</evidence>
<proteinExistence type="predicted"/>
<evidence type="ECO:0000313" key="3">
    <source>
        <dbReference type="Proteomes" id="UP001494902"/>
    </source>
</evidence>
<gene>
    <name evidence="2" type="ORF">WIS52_26995</name>
</gene>
<feature type="region of interest" description="Disordered" evidence="1">
    <location>
        <begin position="1"/>
        <end position="28"/>
    </location>
</feature>
<dbReference type="EMBL" id="JBEDNQ010000013">
    <property type="protein sequence ID" value="MEQ3554131.1"/>
    <property type="molecule type" value="Genomic_DNA"/>
</dbReference>
<keyword evidence="3" id="KW-1185">Reference proteome</keyword>
<reference evidence="2 3" key="1">
    <citation type="submission" date="2024-03" db="EMBL/GenBank/DDBJ databases">
        <title>Draft genome sequence of Pseudonocardia nematodicida JCM 31783.</title>
        <authorList>
            <person name="Butdee W."/>
            <person name="Duangmal K."/>
        </authorList>
    </citation>
    <scope>NUCLEOTIDE SEQUENCE [LARGE SCALE GENOMIC DNA]</scope>
    <source>
        <strain evidence="2 3">JCM 31783</strain>
    </source>
</reference>
<organism evidence="2 3">
    <name type="scientific">Pseudonocardia nematodicida</name>
    <dbReference type="NCBI Taxonomy" id="1206997"/>
    <lineage>
        <taxon>Bacteria</taxon>
        <taxon>Bacillati</taxon>
        <taxon>Actinomycetota</taxon>
        <taxon>Actinomycetes</taxon>
        <taxon>Pseudonocardiales</taxon>
        <taxon>Pseudonocardiaceae</taxon>
        <taxon>Pseudonocardia</taxon>
    </lineage>
</organism>
<dbReference type="RefSeq" id="WP_349301202.1">
    <property type="nucleotide sequence ID" value="NZ_JBEDNQ010000013.1"/>
</dbReference>
<accession>A0ABV1KI45</accession>
<protein>
    <submittedName>
        <fullName evidence="2">DUF5703 family protein</fullName>
    </submittedName>
</protein>
<evidence type="ECO:0000313" key="2">
    <source>
        <dbReference type="EMBL" id="MEQ3554131.1"/>
    </source>
</evidence>
<dbReference type="Proteomes" id="UP001494902">
    <property type="component" value="Unassembled WGS sequence"/>
</dbReference>
<dbReference type="Pfam" id="PF18963">
    <property type="entry name" value="DUF5703"/>
    <property type="match status" value="1"/>
</dbReference>
<dbReference type="InterPro" id="IPR043758">
    <property type="entry name" value="DUF5703"/>
</dbReference>
<name>A0ABV1KI45_9PSEU</name>
<comment type="caution">
    <text evidence="2">The sequence shown here is derived from an EMBL/GenBank/DDBJ whole genome shotgun (WGS) entry which is preliminary data.</text>
</comment>